<dbReference type="InterPro" id="IPR002081">
    <property type="entry name" value="Cryptochrome/DNA_photolyase_1"/>
</dbReference>
<name>A0ABW8DAU2_9GAMM</name>
<evidence type="ECO:0000256" key="6">
    <source>
        <dbReference type="ARBA" id="ARBA00022991"/>
    </source>
</evidence>
<dbReference type="Proteomes" id="UP001615550">
    <property type="component" value="Unassembled WGS sequence"/>
</dbReference>
<comment type="caution">
    <text evidence="9">The sequence shown here is derived from an EMBL/GenBank/DDBJ whole genome shotgun (WGS) entry which is preliminary data.</text>
</comment>
<keyword evidence="4 7" id="KW-0285">Flavoprotein</keyword>
<comment type="similarity">
    <text evidence="3">Belongs to the DNA photolyase class-1 family.</text>
</comment>
<dbReference type="InterPro" id="IPR036155">
    <property type="entry name" value="Crypto/Photolyase_N_sf"/>
</dbReference>
<dbReference type="PRINTS" id="PR00147">
    <property type="entry name" value="DNAPHOTLYASE"/>
</dbReference>
<dbReference type="PROSITE" id="PS00394">
    <property type="entry name" value="DNA_PHOTOLYASES_1_1"/>
    <property type="match status" value="1"/>
</dbReference>
<evidence type="ECO:0000259" key="8">
    <source>
        <dbReference type="PROSITE" id="PS51645"/>
    </source>
</evidence>
<dbReference type="InterPro" id="IPR018394">
    <property type="entry name" value="DNA_photolyase_1_CS_C"/>
</dbReference>
<dbReference type="PROSITE" id="PS00691">
    <property type="entry name" value="DNA_PHOTOLYASES_1_2"/>
    <property type="match status" value="1"/>
</dbReference>
<dbReference type="RefSeq" id="WP_400187785.1">
    <property type="nucleotide sequence ID" value="NZ_JBGORX010000003.1"/>
</dbReference>
<dbReference type="SUPFAM" id="SSF52425">
    <property type="entry name" value="Cryptochrome/photolyase, N-terminal domain"/>
    <property type="match status" value="1"/>
</dbReference>
<dbReference type="SUPFAM" id="SSF48173">
    <property type="entry name" value="Cryptochrome/photolyase FAD-binding domain"/>
    <property type="match status" value="1"/>
</dbReference>
<evidence type="ECO:0000256" key="3">
    <source>
        <dbReference type="ARBA" id="ARBA00005862"/>
    </source>
</evidence>
<keyword evidence="9" id="KW-0456">Lyase</keyword>
<dbReference type="InterPro" id="IPR005101">
    <property type="entry name" value="Cryptochr/Photolyase_FAD-bd"/>
</dbReference>
<organism evidence="9 10">
    <name type="scientific">Legionella lytica</name>
    <dbReference type="NCBI Taxonomy" id="96232"/>
    <lineage>
        <taxon>Bacteria</taxon>
        <taxon>Pseudomonadati</taxon>
        <taxon>Pseudomonadota</taxon>
        <taxon>Gammaproteobacteria</taxon>
        <taxon>Legionellales</taxon>
        <taxon>Legionellaceae</taxon>
        <taxon>Legionella</taxon>
    </lineage>
</organism>
<dbReference type="Gene3D" id="1.10.579.10">
    <property type="entry name" value="DNA Cyclobutane Dipyrimidine Photolyase, subunit A, domain 3"/>
    <property type="match status" value="1"/>
</dbReference>
<dbReference type="InterPro" id="IPR014729">
    <property type="entry name" value="Rossmann-like_a/b/a_fold"/>
</dbReference>
<keyword evidence="5 7" id="KW-0274">FAD</keyword>
<keyword evidence="6 7" id="KW-0157">Chromophore</keyword>
<dbReference type="EC" id="4.1.99.3" evidence="9"/>
<dbReference type="EMBL" id="JBGORX010000003">
    <property type="protein sequence ID" value="MFJ1268961.1"/>
    <property type="molecule type" value="Genomic_DNA"/>
</dbReference>
<accession>A0ABW8DAU2</accession>
<protein>
    <submittedName>
        <fullName evidence="9">Deoxyribodipyrimidine photo-lyase</fullName>
        <ecNumber evidence="9">4.1.99.3</ecNumber>
    </submittedName>
</protein>
<comment type="cofactor">
    <cofactor evidence="1">
        <name>(6R)-5,10-methylene-5,6,7,8-tetrahydrofolate</name>
        <dbReference type="ChEBI" id="CHEBI:15636"/>
    </cofactor>
</comment>
<dbReference type="Gene3D" id="1.25.40.80">
    <property type="match status" value="1"/>
</dbReference>
<gene>
    <name evidence="9" type="ORF">ACD661_10365</name>
</gene>
<evidence type="ECO:0000256" key="7">
    <source>
        <dbReference type="RuleBase" id="RU004182"/>
    </source>
</evidence>
<comment type="cofactor">
    <cofactor evidence="2">
        <name>FAD</name>
        <dbReference type="ChEBI" id="CHEBI:57692"/>
    </cofactor>
</comment>
<proteinExistence type="inferred from homology"/>
<dbReference type="PANTHER" id="PTHR11455">
    <property type="entry name" value="CRYPTOCHROME"/>
    <property type="match status" value="1"/>
</dbReference>
<comment type="similarity">
    <text evidence="7">Belongs to the DNA photolyase family.</text>
</comment>
<dbReference type="InterPro" id="IPR006050">
    <property type="entry name" value="DNA_photolyase_N"/>
</dbReference>
<dbReference type="InterPro" id="IPR036134">
    <property type="entry name" value="Crypto/Photolyase_FAD-like_sf"/>
</dbReference>
<evidence type="ECO:0000256" key="1">
    <source>
        <dbReference type="ARBA" id="ARBA00001932"/>
    </source>
</evidence>
<dbReference type="Gene3D" id="3.40.50.620">
    <property type="entry name" value="HUPs"/>
    <property type="match status" value="1"/>
</dbReference>
<evidence type="ECO:0000313" key="9">
    <source>
        <dbReference type="EMBL" id="MFJ1268961.1"/>
    </source>
</evidence>
<evidence type="ECO:0000313" key="10">
    <source>
        <dbReference type="Proteomes" id="UP001615550"/>
    </source>
</evidence>
<dbReference type="PANTHER" id="PTHR11455:SF9">
    <property type="entry name" value="CRYPTOCHROME CIRCADIAN CLOCK 5 ISOFORM X1"/>
    <property type="match status" value="1"/>
</dbReference>
<evidence type="ECO:0000256" key="4">
    <source>
        <dbReference type="ARBA" id="ARBA00022630"/>
    </source>
</evidence>
<dbReference type="Pfam" id="PF03441">
    <property type="entry name" value="FAD_binding_7"/>
    <property type="match status" value="1"/>
</dbReference>
<dbReference type="PROSITE" id="PS51645">
    <property type="entry name" value="PHR_CRY_ALPHA_BETA"/>
    <property type="match status" value="1"/>
</dbReference>
<evidence type="ECO:0000256" key="2">
    <source>
        <dbReference type="ARBA" id="ARBA00001974"/>
    </source>
</evidence>
<sequence>MTIALVWFRQDLRLNDNPAFIEACTQHTVVIPLYIYDEKNSVLGEAQAWWLHHSINSLSGSLKQRGLNLLLYKGEPLEIILNLLKTLPISAVFWNRCYEPKVIARDKQIKATLLEQGIEVHSSNGSVLHEPWTIKNKSGDYFKVFTPYWTHCKQSLIMQPPMHLSSQPSGLDLQSDELEQWGLLPKLNWASRFSDYWTPGEDGAQHKLHEFIEYHLHAYKKNRDYPIKNATSHLSPHLHFGEISPAIIVRAIELAKLEPDCDIASAEHFLSELGWREFSIYLLYHFPKLPHEHFKAEFNAFPWHNEKQLLSCWQKGLTGYPIIDAGMRELWATGYMHNRIRMIVASFLTKGLLIDWRLGAAWFLDTLVDADLANNSASWQWVAGCGVDAAPYFRIFNPVLQSQKFDPEGSYIRQWVPELSQLDSQSIHAPWESPHAGKIYAQSNYPKPIIHHKEARAKALSYYQQLKS</sequence>
<dbReference type="Pfam" id="PF00875">
    <property type="entry name" value="DNA_photolyase"/>
    <property type="match status" value="1"/>
</dbReference>
<feature type="domain" description="Photolyase/cryptochrome alpha/beta" evidence="8">
    <location>
        <begin position="2"/>
        <end position="128"/>
    </location>
</feature>
<reference evidence="9 10" key="1">
    <citation type="submission" date="2024-08" db="EMBL/GenBank/DDBJ databases">
        <title>Draft Genome Sequence of Legionella lytica strain DSB2004, Isolated From a Fire Sprinkler System.</title>
        <authorList>
            <person name="Everhart A.D."/>
            <person name="Kidane D.T."/>
            <person name="Farone A.L."/>
            <person name="Farone M.B."/>
        </authorList>
    </citation>
    <scope>NUCLEOTIDE SEQUENCE [LARGE SCALE GENOMIC DNA]</scope>
    <source>
        <strain evidence="9 10">DSB2004</strain>
    </source>
</reference>
<dbReference type="GO" id="GO:0003904">
    <property type="term" value="F:deoxyribodipyrimidine photo-lyase activity"/>
    <property type="evidence" value="ECO:0007669"/>
    <property type="project" value="UniProtKB-EC"/>
</dbReference>
<evidence type="ECO:0000256" key="5">
    <source>
        <dbReference type="ARBA" id="ARBA00022827"/>
    </source>
</evidence>
<keyword evidence="10" id="KW-1185">Reference proteome</keyword>